<keyword evidence="5" id="KW-1185">Reference proteome</keyword>
<feature type="domain" description="LysM" evidence="3">
    <location>
        <begin position="117"/>
        <end position="161"/>
    </location>
</feature>
<keyword evidence="2" id="KW-1133">Transmembrane helix</keyword>
<protein>
    <recommendedName>
        <fullName evidence="3">LysM domain-containing protein</fullName>
    </recommendedName>
</protein>
<dbReference type="SMART" id="SM00257">
    <property type="entry name" value="LysM"/>
    <property type="match status" value="1"/>
</dbReference>
<feature type="region of interest" description="Disordered" evidence="1">
    <location>
        <begin position="47"/>
        <end position="69"/>
    </location>
</feature>
<organism evidence="4 5">
    <name type="scientific">Pterulicium gracile</name>
    <dbReference type="NCBI Taxonomy" id="1884261"/>
    <lineage>
        <taxon>Eukaryota</taxon>
        <taxon>Fungi</taxon>
        <taxon>Dikarya</taxon>
        <taxon>Basidiomycota</taxon>
        <taxon>Agaricomycotina</taxon>
        <taxon>Agaricomycetes</taxon>
        <taxon>Agaricomycetidae</taxon>
        <taxon>Agaricales</taxon>
        <taxon>Pleurotineae</taxon>
        <taxon>Pterulaceae</taxon>
        <taxon>Pterulicium</taxon>
    </lineage>
</organism>
<proteinExistence type="predicted"/>
<name>A0A5C3QZ38_9AGAR</name>
<dbReference type="InterPro" id="IPR018392">
    <property type="entry name" value="LysM"/>
</dbReference>
<sequence>MQDDDTLPDGMRLTGYDADEQMYYFTDDDGAVYCSPTSRGNGLVRVAHGQQEPSNTRSDGYQSLSTDSTNPALNHSAASRQLYPFYLLIAVVLLLCWKYVLSPGLRQSEPLCDPASHAHLVQPGDSCWAISEKHGISLDDLKGNNPTLNCDTLMPGNTICILGMPPVNHVPSP</sequence>
<feature type="compositionally biased region" description="Polar residues" evidence="1">
    <location>
        <begin position="51"/>
        <end position="69"/>
    </location>
</feature>
<feature type="transmembrane region" description="Helical" evidence="2">
    <location>
        <begin position="83"/>
        <end position="101"/>
    </location>
</feature>
<dbReference type="SUPFAM" id="SSF54106">
    <property type="entry name" value="LysM domain"/>
    <property type="match status" value="1"/>
</dbReference>
<dbReference type="Proteomes" id="UP000305067">
    <property type="component" value="Unassembled WGS sequence"/>
</dbReference>
<evidence type="ECO:0000256" key="1">
    <source>
        <dbReference type="SAM" id="MobiDB-lite"/>
    </source>
</evidence>
<dbReference type="Gene3D" id="3.10.350.10">
    <property type="entry name" value="LysM domain"/>
    <property type="match status" value="1"/>
</dbReference>
<dbReference type="PROSITE" id="PS51782">
    <property type="entry name" value="LYSM"/>
    <property type="match status" value="1"/>
</dbReference>
<keyword evidence="2" id="KW-0472">Membrane</keyword>
<evidence type="ECO:0000313" key="4">
    <source>
        <dbReference type="EMBL" id="TFL06607.1"/>
    </source>
</evidence>
<evidence type="ECO:0000259" key="3">
    <source>
        <dbReference type="PROSITE" id="PS51782"/>
    </source>
</evidence>
<dbReference type="CDD" id="cd00118">
    <property type="entry name" value="LysM"/>
    <property type="match status" value="1"/>
</dbReference>
<evidence type="ECO:0000313" key="5">
    <source>
        <dbReference type="Proteomes" id="UP000305067"/>
    </source>
</evidence>
<reference evidence="4 5" key="1">
    <citation type="journal article" date="2019" name="Nat. Ecol. Evol.">
        <title>Megaphylogeny resolves global patterns of mushroom evolution.</title>
        <authorList>
            <person name="Varga T."/>
            <person name="Krizsan K."/>
            <person name="Foldi C."/>
            <person name="Dima B."/>
            <person name="Sanchez-Garcia M."/>
            <person name="Sanchez-Ramirez S."/>
            <person name="Szollosi G.J."/>
            <person name="Szarkandi J.G."/>
            <person name="Papp V."/>
            <person name="Albert L."/>
            <person name="Andreopoulos W."/>
            <person name="Angelini C."/>
            <person name="Antonin V."/>
            <person name="Barry K.W."/>
            <person name="Bougher N.L."/>
            <person name="Buchanan P."/>
            <person name="Buyck B."/>
            <person name="Bense V."/>
            <person name="Catcheside P."/>
            <person name="Chovatia M."/>
            <person name="Cooper J."/>
            <person name="Damon W."/>
            <person name="Desjardin D."/>
            <person name="Finy P."/>
            <person name="Geml J."/>
            <person name="Haridas S."/>
            <person name="Hughes K."/>
            <person name="Justo A."/>
            <person name="Karasinski D."/>
            <person name="Kautmanova I."/>
            <person name="Kiss B."/>
            <person name="Kocsube S."/>
            <person name="Kotiranta H."/>
            <person name="LaButti K.M."/>
            <person name="Lechner B.E."/>
            <person name="Liimatainen K."/>
            <person name="Lipzen A."/>
            <person name="Lukacs Z."/>
            <person name="Mihaltcheva S."/>
            <person name="Morgado L.N."/>
            <person name="Niskanen T."/>
            <person name="Noordeloos M.E."/>
            <person name="Ohm R.A."/>
            <person name="Ortiz-Santana B."/>
            <person name="Ovrebo C."/>
            <person name="Racz N."/>
            <person name="Riley R."/>
            <person name="Savchenko A."/>
            <person name="Shiryaev A."/>
            <person name="Soop K."/>
            <person name="Spirin V."/>
            <person name="Szebenyi C."/>
            <person name="Tomsovsky M."/>
            <person name="Tulloss R.E."/>
            <person name="Uehling J."/>
            <person name="Grigoriev I.V."/>
            <person name="Vagvolgyi C."/>
            <person name="Papp T."/>
            <person name="Martin F.M."/>
            <person name="Miettinen O."/>
            <person name="Hibbett D.S."/>
            <person name="Nagy L.G."/>
        </authorList>
    </citation>
    <scope>NUCLEOTIDE SEQUENCE [LARGE SCALE GENOMIC DNA]</scope>
    <source>
        <strain evidence="4 5">CBS 309.79</strain>
    </source>
</reference>
<keyword evidence="2" id="KW-0812">Transmembrane</keyword>
<dbReference type="AlphaFoldDB" id="A0A5C3QZ38"/>
<evidence type="ECO:0000256" key="2">
    <source>
        <dbReference type="SAM" id="Phobius"/>
    </source>
</evidence>
<accession>A0A5C3QZ38</accession>
<dbReference type="Pfam" id="PF01476">
    <property type="entry name" value="LysM"/>
    <property type="match status" value="1"/>
</dbReference>
<dbReference type="InterPro" id="IPR036779">
    <property type="entry name" value="LysM_dom_sf"/>
</dbReference>
<dbReference type="OrthoDB" id="2107166at2759"/>
<gene>
    <name evidence="4" type="ORF">BDV98DRAFT_600625</name>
</gene>
<dbReference type="EMBL" id="ML178815">
    <property type="protein sequence ID" value="TFL06607.1"/>
    <property type="molecule type" value="Genomic_DNA"/>
</dbReference>